<dbReference type="InterPro" id="IPR004107">
    <property type="entry name" value="Integrase_SAM-like_N"/>
</dbReference>
<accession>A0A1I6E1Y5</accession>
<protein>
    <submittedName>
        <fullName evidence="5">Phage integrase, N-terminal SAM-like domain</fullName>
    </submittedName>
</protein>
<dbReference type="STRING" id="39060.SAMN05660706_12367"/>
<gene>
    <name evidence="5" type="ORF">SAMN05660706_12367</name>
</gene>
<name>A0A1I6E1Y5_9FIRM</name>
<dbReference type="Proteomes" id="UP000199584">
    <property type="component" value="Unassembled WGS sequence"/>
</dbReference>
<reference evidence="6" key="1">
    <citation type="submission" date="2016-10" db="EMBL/GenBank/DDBJ databases">
        <authorList>
            <person name="Varghese N."/>
            <person name="Submissions S."/>
        </authorList>
    </citation>
    <scope>NUCLEOTIDE SEQUENCE [LARGE SCALE GENOMIC DNA]</scope>
    <source>
        <strain evidence="6">DSM 3669</strain>
    </source>
</reference>
<dbReference type="RefSeq" id="WP_092485328.1">
    <property type="nucleotide sequence ID" value="NZ_FOYM01000023.1"/>
</dbReference>
<feature type="region of interest" description="Disordered" evidence="3">
    <location>
        <begin position="89"/>
        <end position="109"/>
    </location>
</feature>
<feature type="domain" description="Integrase SAM-like N-terminal" evidence="4">
    <location>
        <begin position="4"/>
        <end position="68"/>
    </location>
</feature>
<evidence type="ECO:0000313" key="5">
    <source>
        <dbReference type="EMBL" id="SFR11784.1"/>
    </source>
</evidence>
<dbReference type="GO" id="GO:0003677">
    <property type="term" value="F:DNA binding"/>
    <property type="evidence" value="ECO:0007669"/>
    <property type="project" value="UniProtKB-KW"/>
</dbReference>
<dbReference type="Pfam" id="PF13495">
    <property type="entry name" value="Phage_int_SAM_4"/>
    <property type="match status" value="1"/>
</dbReference>
<sequence>MEILYSFKTHLQGRGLSKRTVNSYITTMRRFARWVEQVHGEFDAAAITPLDVADYRRQLVEKIKIGAQLNLTGLLPVLLFRAIRYPGARSAGKTSVGPVTLAKPPPRGGKPCTNLCKAKEGL</sequence>
<dbReference type="GO" id="GO:0015074">
    <property type="term" value="P:DNA integration"/>
    <property type="evidence" value="ECO:0007669"/>
    <property type="project" value="InterPro"/>
</dbReference>
<dbReference type="AlphaFoldDB" id="A0A1I6E1Y5"/>
<comment type="similarity">
    <text evidence="1">Belongs to the 'phage' integrase family.</text>
</comment>
<evidence type="ECO:0000256" key="2">
    <source>
        <dbReference type="ARBA" id="ARBA00023125"/>
    </source>
</evidence>
<evidence type="ECO:0000256" key="3">
    <source>
        <dbReference type="SAM" id="MobiDB-lite"/>
    </source>
</evidence>
<evidence type="ECO:0000259" key="4">
    <source>
        <dbReference type="Pfam" id="PF13495"/>
    </source>
</evidence>
<dbReference type="InterPro" id="IPR010998">
    <property type="entry name" value="Integrase_recombinase_N"/>
</dbReference>
<keyword evidence="2" id="KW-0238">DNA-binding</keyword>
<dbReference type="EMBL" id="FOYM01000023">
    <property type="protein sequence ID" value="SFR11784.1"/>
    <property type="molecule type" value="Genomic_DNA"/>
</dbReference>
<proteinExistence type="inferred from homology"/>
<evidence type="ECO:0000313" key="6">
    <source>
        <dbReference type="Proteomes" id="UP000199584"/>
    </source>
</evidence>
<keyword evidence="6" id="KW-1185">Reference proteome</keyword>
<dbReference type="Gene3D" id="1.10.150.130">
    <property type="match status" value="1"/>
</dbReference>
<evidence type="ECO:0000256" key="1">
    <source>
        <dbReference type="ARBA" id="ARBA00008857"/>
    </source>
</evidence>
<organism evidence="5 6">
    <name type="scientific">Desulfoscipio geothermicus DSM 3669</name>
    <dbReference type="NCBI Taxonomy" id="1121426"/>
    <lineage>
        <taxon>Bacteria</taxon>
        <taxon>Bacillati</taxon>
        <taxon>Bacillota</taxon>
        <taxon>Clostridia</taxon>
        <taxon>Eubacteriales</taxon>
        <taxon>Desulfallaceae</taxon>
        <taxon>Desulfoscipio</taxon>
    </lineage>
</organism>